<proteinExistence type="predicted"/>
<dbReference type="Proteomes" id="UP001056778">
    <property type="component" value="Chromosome 1"/>
</dbReference>
<name>A0ACB9TR42_HOLOL</name>
<keyword evidence="2" id="KW-1185">Reference proteome</keyword>
<dbReference type="EMBL" id="CM043015">
    <property type="protein sequence ID" value="KAI4469311.1"/>
    <property type="molecule type" value="Genomic_DNA"/>
</dbReference>
<evidence type="ECO:0000313" key="2">
    <source>
        <dbReference type="Proteomes" id="UP001056778"/>
    </source>
</evidence>
<organism evidence="1 2">
    <name type="scientific">Holotrichia oblita</name>
    <name type="common">Chafer beetle</name>
    <dbReference type="NCBI Taxonomy" id="644536"/>
    <lineage>
        <taxon>Eukaryota</taxon>
        <taxon>Metazoa</taxon>
        <taxon>Ecdysozoa</taxon>
        <taxon>Arthropoda</taxon>
        <taxon>Hexapoda</taxon>
        <taxon>Insecta</taxon>
        <taxon>Pterygota</taxon>
        <taxon>Neoptera</taxon>
        <taxon>Endopterygota</taxon>
        <taxon>Coleoptera</taxon>
        <taxon>Polyphaga</taxon>
        <taxon>Scarabaeiformia</taxon>
        <taxon>Scarabaeidae</taxon>
        <taxon>Melolonthinae</taxon>
        <taxon>Holotrichia</taxon>
    </lineage>
</organism>
<gene>
    <name evidence="1" type="ORF">MML48_1g00028</name>
</gene>
<protein>
    <submittedName>
        <fullName evidence="1">L-asparaginase</fullName>
    </submittedName>
</protein>
<reference evidence="1" key="1">
    <citation type="submission" date="2022-04" db="EMBL/GenBank/DDBJ databases">
        <title>Chromosome-scale genome assembly of Holotrichia oblita Faldermann.</title>
        <authorList>
            <person name="Rongchong L."/>
        </authorList>
    </citation>
    <scope>NUCLEOTIDE SEQUENCE</scope>
    <source>
        <strain evidence="1">81SQS9</strain>
    </source>
</reference>
<accession>A0ACB9TR42</accession>
<evidence type="ECO:0000313" key="1">
    <source>
        <dbReference type="EMBL" id="KAI4469311.1"/>
    </source>
</evidence>
<comment type="caution">
    <text evidence="1">The sequence shown here is derived from an EMBL/GenBank/DDBJ whole genome shotgun (WGS) entry which is preliminary data.</text>
</comment>
<sequence>MSFEPIDSSNVKPDMWVRLASIIRDRYDEFDGFVILHGTDTMSYSASALSFMLEDQDKPVIFTGSQIPIGVMRTDGRENLITAIEIAAARINGEPAVPEVGLYFQNRLFRANRTTKYSAEELDAFRSDNYPALADVGVNIHYNTNYIRRPNGKGKLKVHTDLESRIIVVKLFPGLTEGIFTAMIDIEGVRGVVLETYGSGNAPTEKWFLDVLSSAISRGIPNIANDPAVVAFRLNILLATAQDKSVANIYDVTVDVDGTAVNLKELLFSKNLVEETGAGVWKITYIESNKASGDYKRIGTIVVNTGGKLLGELDYDEHWDISIEDGSYAWIYTDSYSNSYSYDIELPNSYTITCNGIGMWNLYSAGIKSVRSNSSNAKAGNWIIDYNIGFSYPMTYENVKKYEILVGGSAEGTVVDTEQLLFTHMIQSNLKFTNDCSTGTLLVGGIERVECAELPDLYPDLYPSGTVKIKWKSSGSCENMYVISYNGYARDSNGTEVTPDF</sequence>